<feature type="transmembrane region" description="Helical" evidence="8">
    <location>
        <begin position="85"/>
        <end position="108"/>
    </location>
</feature>
<dbReference type="Pfam" id="PF00654">
    <property type="entry name" value="Voltage_CLC"/>
    <property type="match status" value="1"/>
</dbReference>
<evidence type="ECO:0000256" key="5">
    <source>
        <dbReference type="ARBA" id="ARBA00023065"/>
    </source>
</evidence>
<dbReference type="Proteomes" id="UP000326944">
    <property type="component" value="Chromosome"/>
</dbReference>
<name>A0A5P8P0W4_9BACT</name>
<evidence type="ECO:0000256" key="8">
    <source>
        <dbReference type="SAM" id="Phobius"/>
    </source>
</evidence>
<feature type="transmembrane region" description="Helical" evidence="8">
    <location>
        <begin position="262"/>
        <end position="280"/>
    </location>
</feature>
<dbReference type="CDD" id="cd01034">
    <property type="entry name" value="EriC_like"/>
    <property type="match status" value="1"/>
</dbReference>
<dbReference type="AlphaFoldDB" id="A0A5P8P0W4"/>
<feature type="transmembrane region" description="Helical" evidence="8">
    <location>
        <begin position="300"/>
        <end position="319"/>
    </location>
</feature>
<dbReference type="Gene3D" id="1.10.3080.10">
    <property type="entry name" value="Clc chloride channel"/>
    <property type="match status" value="1"/>
</dbReference>
<keyword evidence="3 8" id="KW-0812">Transmembrane</keyword>
<dbReference type="GO" id="GO:0005886">
    <property type="term" value="C:plasma membrane"/>
    <property type="evidence" value="ECO:0007669"/>
    <property type="project" value="TreeGrafter"/>
</dbReference>
<keyword evidence="2" id="KW-0813">Transport</keyword>
<keyword evidence="4 8" id="KW-1133">Transmembrane helix</keyword>
<feature type="transmembrane region" description="Helical" evidence="8">
    <location>
        <begin position="424"/>
        <end position="444"/>
    </location>
</feature>
<gene>
    <name evidence="9" type="ORF">FJR48_06145</name>
</gene>
<evidence type="ECO:0000256" key="2">
    <source>
        <dbReference type="ARBA" id="ARBA00022448"/>
    </source>
</evidence>
<evidence type="ECO:0000256" key="3">
    <source>
        <dbReference type="ARBA" id="ARBA00022692"/>
    </source>
</evidence>
<dbReference type="GO" id="GO:0005247">
    <property type="term" value="F:voltage-gated chloride channel activity"/>
    <property type="evidence" value="ECO:0007669"/>
    <property type="project" value="TreeGrafter"/>
</dbReference>
<keyword evidence="6 8" id="KW-0472">Membrane</keyword>
<reference evidence="9 10" key="1">
    <citation type="submission" date="2019-09" db="EMBL/GenBank/DDBJ databases">
        <title>Sulfurimonas gotlandica sp. nov., a chemoautotrophic and psychrotolerant epsilonproteobacterium isolated from a pelagic redoxcline, and an emended description of the genus Sulfurimonas.</title>
        <authorList>
            <person name="Wang S."/>
            <person name="Jiang L."/>
            <person name="Shao S."/>
        </authorList>
    </citation>
    <scope>NUCLEOTIDE SEQUENCE [LARGE SCALE GENOMIC DNA]</scope>
    <source>
        <strain evidence="9 10">GYSZ_1</strain>
    </source>
</reference>
<feature type="transmembrane region" description="Helical" evidence="8">
    <location>
        <begin position="229"/>
        <end position="250"/>
    </location>
</feature>
<comment type="subcellular location">
    <subcellularLocation>
        <location evidence="1">Membrane</location>
        <topology evidence="1">Multi-pass membrane protein</topology>
    </subcellularLocation>
</comment>
<organism evidence="9 10">
    <name type="scientific">Sulfurimonas lithotrophica</name>
    <dbReference type="NCBI Taxonomy" id="2590022"/>
    <lineage>
        <taxon>Bacteria</taxon>
        <taxon>Pseudomonadati</taxon>
        <taxon>Campylobacterota</taxon>
        <taxon>Epsilonproteobacteria</taxon>
        <taxon>Campylobacterales</taxon>
        <taxon>Sulfurimonadaceae</taxon>
        <taxon>Sulfurimonas</taxon>
    </lineage>
</organism>
<dbReference type="EMBL" id="CP043617">
    <property type="protein sequence ID" value="QFR49329.1"/>
    <property type="molecule type" value="Genomic_DNA"/>
</dbReference>
<evidence type="ECO:0000313" key="9">
    <source>
        <dbReference type="EMBL" id="QFR49329.1"/>
    </source>
</evidence>
<keyword evidence="7" id="KW-0868">Chloride</keyword>
<feature type="transmembrane region" description="Helical" evidence="8">
    <location>
        <begin position="44"/>
        <end position="65"/>
    </location>
</feature>
<proteinExistence type="predicted"/>
<dbReference type="PRINTS" id="PR00762">
    <property type="entry name" value="CLCHANNEL"/>
</dbReference>
<dbReference type="KEGG" id="sulg:FJR48_06145"/>
<keyword evidence="5" id="KW-0406">Ion transport</keyword>
<evidence type="ECO:0000256" key="4">
    <source>
        <dbReference type="ARBA" id="ARBA00022989"/>
    </source>
</evidence>
<accession>A0A5P8P0W4</accession>
<evidence type="ECO:0000256" key="1">
    <source>
        <dbReference type="ARBA" id="ARBA00004141"/>
    </source>
</evidence>
<feature type="transmembrane region" description="Helical" evidence="8">
    <location>
        <begin position="129"/>
        <end position="149"/>
    </location>
</feature>
<dbReference type="RefSeq" id="WP_152307272.1">
    <property type="nucleotide sequence ID" value="NZ_CP043617.1"/>
</dbReference>
<sequence>MRKNNEVSIVQKIKEHFLFHFFSQQFKEIYLTAVDANAKIKVQFYLFFPFLVASLLTGAIAYGYYEVFKYLEQLSVLMFRQNPLSIFIVTPASFLVSWWLVVTFAPFSKGSGIPQVMASIELADTKKDYLVDYFVNLKIIIVKLLSSFVKVLGGGVLGREGPTIQIASSVFIVIYKFLPSWWPQVAKRNTLIAGAASGLAAAFNTPLGGLIFAIEELSKYHVKHYQTTLFMAVIVAGLTAQGFGGSYLYLGYPKLLQDNWDIVHIVILVALLSGYFGSKMGDIIFKVLSFILEVKSKTKMIQIILLSGLAVALSIYLFGEDVMGSGKELMQKLLYEEDKTIAWYIPFVRIFNTMATFSIGGAGGIFAPSLSSGAAVGALVAQYFHILGEHANLLILVGMTSFLTGITRAPFTAAIIVFEMTDRHSAIFFLLIAAIFANLISSLVSERSFYENLKDNYIEDATKLSVSK</sequence>
<evidence type="ECO:0000256" key="6">
    <source>
        <dbReference type="ARBA" id="ARBA00023136"/>
    </source>
</evidence>
<evidence type="ECO:0000313" key="10">
    <source>
        <dbReference type="Proteomes" id="UP000326944"/>
    </source>
</evidence>
<dbReference type="PANTHER" id="PTHR45711">
    <property type="entry name" value="CHLORIDE CHANNEL PROTEIN"/>
    <property type="match status" value="1"/>
</dbReference>
<protein>
    <submittedName>
        <fullName evidence="9">Chloride channel protein</fullName>
    </submittedName>
</protein>
<feature type="transmembrane region" description="Helical" evidence="8">
    <location>
        <begin position="393"/>
        <end position="418"/>
    </location>
</feature>
<feature type="transmembrane region" description="Helical" evidence="8">
    <location>
        <begin position="161"/>
        <end position="178"/>
    </location>
</feature>
<dbReference type="OrthoDB" id="9767361at2"/>
<feature type="transmembrane region" description="Helical" evidence="8">
    <location>
        <begin position="365"/>
        <end position="386"/>
    </location>
</feature>
<evidence type="ECO:0000256" key="7">
    <source>
        <dbReference type="ARBA" id="ARBA00023214"/>
    </source>
</evidence>
<feature type="transmembrane region" description="Helical" evidence="8">
    <location>
        <begin position="190"/>
        <end position="214"/>
    </location>
</feature>
<dbReference type="InterPro" id="IPR014743">
    <property type="entry name" value="Cl-channel_core"/>
</dbReference>
<keyword evidence="10" id="KW-1185">Reference proteome</keyword>
<dbReference type="PANTHER" id="PTHR45711:SF6">
    <property type="entry name" value="CHLORIDE CHANNEL PROTEIN"/>
    <property type="match status" value="1"/>
</dbReference>
<dbReference type="InterPro" id="IPR001807">
    <property type="entry name" value="ClC"/>
</dbReference>
<dbReference type="SUPFAM" id="SSF81340">
    <property type="entry name" value="Clc chloride channel"/>
    <property type="match status" value="1"/>
</dbReference>